<evidence type="ECO:0000313" key="2">
    <source>
        <dbReference type="EMBL" id="SDH20068.1"/>
    </source>
</evidence>
<dbReference type="EMBL" id="FNDK01000002">
    <property type="protein sequence ID" value="SDH20068.1"/>
    <property type="molecule type" value="Genomic_DNA"/>
</dbReference>
<evidence type="ECO:0000259" key="1">
    <source>
        <dbReference type="Pfam" id="PF26154"/>
    </source>
</evidence>
<evidence type="ECO:0000313" key="3">
    <source>
        <dbReference type="Proteomes" id="UP000199163"/>
    </source>
</evidence>
<keyword evidence="3" id="KW-1185">Reference proteome</keyword>
<accession>A0A1G8AGJ1</accession>
<organism evidence="2 3">
    <name type="scientific">Alteribacillus persepolensis</name>
    <dbReference type="NCBI Taxonomy" id="568899"/>
    <lineage>
        <taxon>Bacteria</taxon>
        <taxon>Bacillati</taxon>
        <taxon>Bacillota</taxon>
        <taxon>Bacilli</taxon>
        <taxon>Bacillales</taxon>
        <taxon>Bacillaceae</taxon>
        <taxon>Alteribacillus</taxon>
    </lineage>
</organism>
<dbReference type="Proteomes" id="UP000199163">
    <property type="component" value="Unassembled WGS sequence"/>
</dbReference>
<feature type="domain" description="DUF8042" evidence="1">
    <location>
        <begin position="7"/>
        <end position="120"/>
    </location>
</feature>
<dbReference type="AlphaFoldDB" id="A0A1G8AGJ1"/>
<protein>
    <recommendedName>
        <fullName evidence="1">DUF8042 domain-containing protein</fullName>
    </recommendedName>
</protein>
<name>A0A1G8AGJ1_9BACI</name>
<dbReference type="Pfam" id="PF26154">
    <property type="entry name" value="DUF8042"/>
    <property type="match status" value="1"/>
</dbReference>
<dbReference type="InterPro" id="IPR058355">
    <property type="entry name" value="DUF8042"/>
</dbReference>
<dbReference type="RefSeq" id="WP_091271431.1">
    <property type="nucleotide sequence ID" value="NZ_FNDK01000002.1"/>
</dbReference>
<sequence>MSRRLQEAEHVFLKRYNKWLQTVEEGLASVAYFYREGHVDNGDRLLLQMMEGFQPFSSDNMTMRYLFVEKEGLEEEMIIFHDVVEKAKGVPSFASAEERIRFIAQELIPSFQRWKLFVQQVEGGETDKP</sequence>
<proteinExistence type="predicted"/>
<dbReference type="OrthoDB" id="2966397at2"/>
<reference evidence="2 3" key="1">
    <citation type="submission" date="2016-10" db="EMBL/GenBank/DDBJ databases">
        <authorList>
            <person name="de Groot N.N."/>
        </authorList>
    </citation>
    <scope>NUCLEOTIDE SEQUENCE [LARGE SCALE GENOMIC DNA]</scope>
    <source>
        <strain evidence="2 3">DSM 21632</strain>
    </source>
</reference>
<dbReference type="STRING" id="568899.SAMN05192534_102151"/>
<gene>
    <name evidence="2" type="ORF">SAMN05192534_102151</name>
</gene>